<proteinExistence type="predicted"/>
<dbReference type="AlphaFoldDB" id="A0A9X2HV68"/>
<name>A0A9X2HV68_9SPHN</name>
<accession>A0A9X2HV68</accession>
<gene>
    <name evidence="1" type="ORF">M9979_00065</name>
</gene>
<keyword evidence="2" id="KW-1185">Reference proteome</keyword>
<sequence>MATSSPKLPEDRSPFDDQALVRLRSVVGTDAGVLLPGALGTIVYRHDGGDAYEVEFSDPIALVVTLRGGDLSPAA</sequence>
<dbReference type="RefSeq" id="WP_254287292.1">
    <property type="nucleotide sequence ID" value="NZ_JAMLDY010000001.1"/>
</dbReference>
<dbReference type="Proteomes" id="UP001139486">
    <property type="component" value="Unassembled WGS sequence"/>
</dbReference>
<organism evidence="1 2">
    <name type="scientific">Sphingomonas liriopis</name>
    <dbReference type="NCBI Taxonomy" id="2949094"/>
    <lineage>
        <taxon>Bacteria</taxon>
        <taxon>Pseudomonadati</taxon>
        <taxon>Pseudomonadota</taxon>
        <taxon>Alphaproteobacteria</taxon>
        <taxon>Sphingomonadales</taxon>
        <taxon>Sphingomonadaceae</taxon>
        <taxon>Sphingomonas</taxon>
    </lineage>
</organism>
<dbReference type="EMBL" id="JAMLDY010000001">
    <property type="protein sequence ID" value="MCP3733280.1"/>
    <property type="molecule type" value="Genomic_DNA"/>
</dbReference>
<dbReference type="Pfam" id="PF16277">
    <property type="entry name" value="DUF4926"/>
    <property type="match status" value="1"/>
</dbReference>
<reference evidence="1" key="1">
    <citation type="submission" date="2022-05" db="EMBL/GenBank/DDBJ databases">
        <title>Sphingomonas sp. strain RP10 Genome sequencing and assembly.</title>
        <authorList>
            <person name="Kim I."/>
        </authorList>
    </citation>
    <scope>NUCLEOTIDE SEQUENCE</scope>
    <source>
        <strain evidence="1">RP10</strain>
    </source>
</reference>
<dbReference type="InterPro" id="IPR032568">
    <property type="entry name" value="DUF4926"/>
</dbReference>
<evidence type="ECO:0000313" key="2">
    <source>
        <dbReference type="Proteomes" id="UP001139486"/>
    </source>
</evidence>
<protein>
    <submittedName>
        <fullName evidence="1">DUF4926 domain-containing protein</fullName>
    </submittedName>
</protein>
<comment type="caution">
    <text evidence="1">The sequence shown here is derived from an EMBL/GenBank/DDBJ whole genome shotgun (WGS) entry which is preliminary data.</text>
</comment>
<evidence type="ECO:0000313" key="1">
    <source>
        <dbReference type="EMBL" id="MCP3733280.1"/>
    </source>
</evidence>